<dbReference type="GO" id="GO:0016832">
    <property type="term" value="F:aldehyde-lyase activity"/>
    <property type="evidence" value="ECO:0007669"/>
    <property type="project" value="TreeGrafter"/>
</dbReference>
<dbReference type="InterPro" id="IPR036409">
    <property type="entry name" value="Aldolase_II/adducin_N_sf"/>
</dbReference>
<dbReference type="Pfam" id="PF00596">
    <property type="entry name" value="Aldolase_II"/>
    <property type="match status" value="1"/>
</dbReference>
<dbReference type="Proteomes" id="UP000800094">
    <property type="component" value="Unassembled WGS sequence"/>
</dbReference>
<dbReference type="GeneID" id="54586655"/>
<dbReference type="SUPFAM" id="SSF53639">
    <property type="entry name" value="AraD/HMP-PK domain-like"/>
    <property type="match status" value="1"/>
</dbReference>
<evidence type="ECO:0000256" key="1">
    <source>
        <dbReference type="ARBA" id="ARBA00022723"/>
    </source>
</evidence>
<dbReference type="AlphaFoldDB" id="A0A6A6IFS3"/>
<evidence type="ECO:0000313" key="5">
    <source>
        <dbReference type="Proteomes" id="UP000800094"/>
    </source>
</evidence>
<feature type="domain" description="Class II aldolase/adducin N-terminal" evidence="3">
    <location>
        <begin position="9"/>
        <end position="208"/>
    </location>
</feature>
<reference evidence="4" key="1">
    <citation type="journal article" date="2020" name="Stud. Mycol.">
        <title>101 Dothideomycetes genomes: a test case for predicting lifestyles and emergence of pathogens.</title>
        <authorList>
            <person name="Haridas S."/>
            <person name="Albert R."/>
            <person name="Binder M."/>
            <person name="Bloem J."/>
            <person name="Labutti K."/>
            <person name="Salamov A."/>
            <person name="Andreopoulos B."/>
            <person name="Baker S."/>
            <person name="Barry K."/>
            <person name="Bills G."/>
            <person name="Bluhm B."/>
            <person name="Cannon C."/>
            <person name="Castanera R."/>
            <person name="Culley D."/>
            <person name="Daum C."/>
            <person name="Ezra D."/>
            <person name="Gonzalez J."/>
            <person name="Henrissat B."/>
            <person name="Kuo A."/>
            <person name="Liang C."/>
            <person name="Lipzen A."/>
            <person name="Lutzoni F."/>
            <person name="Magnuson J."/>
            <person name="Mondo S."/>
            <person name="Nolan M."/>
            <person name="Ohm R."/>
            <person name="Pangilinan J."/>
            <person name="Park H.-J."/>
            <person name="Ramirez L."/>
            <person name="Alfaro M."/>
            <person name="Sun H."/>
            <person name="Tritt A."/>
            <person name="Yoshinaga Y."/>
            <person name="Zwiers L.-H."/>
            <person name="Turgeon B."/>
            <person name="Goodwin S."/>
            <person name="Spatafora J."/>
            <person name="Crous P."/>
            <person name="Grigoriev I."/>
        </authorList>
    </citation>
    <scope>NUCLEOTIDE SEQUENCE</scope>
    <source>
        <strain evidence="4">CBS 122368</strain>
    </source>
</reference>
<dbReference type="PANTHER" id="PTHR22789:SF0">
    <property type="entry name" value="3-OXO-TETRONATE 4-PHOSPHATE DECARBOXYLASE-RELATED"/>
    <property type="match status" value="1"/>
</dbReference>
<dbReference type="PANTHER" id="PTHR22789">
    <property type="entry name" value="FUCULOSE PHOSPHATE ALDOLASE"/>
    <property type="match status" value="1"/>
</dbReference>
<dbReference type="Gene3D" id="3.40.225.10">
    <property type="entry name" value="Class II aldolase/adducin N-terminal domain"/>
    <property type="match status" value="1"/>
</dbReference>
<keyword evidence="5" id="KW-1185">Reference proteome</keyword>
<dbReference type="GO" id="GO:0005829">
    <property type="term" value="C:cytosol"/>
    <property type="evidence" value="ECO:0007669"/>
    <property type="project" value="TreeGrafter"/>
</dbReference>
<gene>
    <name evidence="4" type="ORF">BU26DRAFT_564911</name>
</gene>
<evidence type="ECO:0000259" key="3">
    <source>
        <dbReference type="SMART" id="SM01007"/>
    </source>
</evidence>
<name>A0A6A6IFS3_9PLEO</name>
<dbReference type="GO" id="GO:0019323">
    <property type="term" value="P:pentose catabolic process"/>
    <property type="evidence" value="ECO:0007669"/>
    <property type="project" value="TreeGrafter"/>
</dbReference>
<keyword evidence="1" id="KW-0479">Metal-binding</keyword>
<dbReference type="InterPro" id="IPR001303">
    <property type="entry name" value="Aldolase_II/adducin_N"/>
</dbReference>
<evidence type="ECO:0000256" key="2">
    <source>
        <dbReference type="ARBA" id="ARBA00023239"/>
    </source>
</evidence>
<proteinExistence type="predicted"/>
<dbReference type="OrthoDB" id="2932980at2759"/>
<evidence type="ECO:0000313" key="4">
    <source>
        <dbReference type="EMBL" id="KAF2249256.1"/>
    </source>
</evidence>
<accession>A0A6A6IFS3</accession>
<organism evidence="4 5">
    <name type="scientific">Trematosphaeria pertusa</name>
    <dbReference type="NCBI Taxonomy" id="390896"/>
    <lineage>
        <taxon>Eukaryota</taxon>
        <taxon>Fungi</taxon>
        <taxon>Dikarya</taxon>
        <taxon>Ascomycota</taxon>
        <taxon>Pezizomycotina</taxon>
        <taxon>Dothideomycetes</taxon>
        <taxon>Pleosporomycetidae</taxon>
        <taxon>Pleosporales</taxon>
        <taxon>Massarineae</taxon>
        <taxon>Trematosphaeriaceae</taxon>
        <taxon>Trematosphaeria</taxon>
    </lineage>
</organism>
<dbReference type="SMART" id="SM01007">
    <property type="entry name" value="Aldolase_II"/>
    <property type="match status" value="1"/>
</dbReference>
<dbReference type="GO" id="GO:0046872">
    <property type="term" value="F:metal ion binding"/>
    <property type="evidence" value="ECO:0007669"/>
    <property type="project" value="UniProtKB-KW"/>
</dbReference>
<keyword evidence="2" id="KW-0456">Lyase</keyword>
<dbReference type="RefSeq" id="XP_033684260.1">
    <property type="nucleotide sequence ID" value="XM_033833325.1"/>
</dbReference>
<dbReference type="InterPro" id="IPR050197">
    <property type="entry name" value="Aldolase_class_II_sugar_metab"/>
</dbReference>
<sequence>MVNITATLSTLITANHILHHLNVLDSMGHISVRNPANNSTFFIALQLGPAVVSGPGDIGEYLVEDASPVNGTEGGYAERYIHSEILKRYPDVVSVVHSHSEDVLPYTVVGSSVGVQPVYHMAGFLGDNVPNFDIETAYNDSSPRDMLVNSIQLGAALAATLGVNQSQPSSPLHPTVLQRGHGFVTTGESVEQAVDYAYYATSNARVQTNALLLTGAVGGGVQYLSEQERRDCRNMNAWIAFKPWKQWVWEVERSGMYVNELGTPPDA</sequence>
<protein>
    <submittedName>
        <fullName evidence="4">Arad-like aldolase/epimerase</fullName>
    </submittedName>
</protein>
<dbReference type="EMBL" id="ML987195">
    <property type="protein sequence ID" value="KAF2249256.1"/>
    <property type="molecule type" value="Genomic_DNA"/>
</dbReference>